<dbReference type="Proteomes" id="UP000027222">
    <property type="component" value="Unassembled WGS sequence"/>
</dbReference>
<keyword evidence="2" id="KW-1185">Reference proteome</keyword>
<evidence type="ECO:0000313" key="2">
    <source>
        <dbReference type="Proteomes" id="UP000027222"/>
    </source>
</evidence>
<dbReference type="AlphaFoldDB" id="A0A067SKD0"/>
<organism evidence="1 2">
    <name type="scientific">Galerina marginata (strain CBS 339.88)</name>
    <dbReference type="NCBI Taxonomy" id="685588"/>
    <lineage>
        <taxon>Eukaryota</taxon>
        <taxon>Fungi</taxon>
        <taxon>Dikarya</taxon>
        <taxon>Basidiomycota</taxon>
        <taxon>Agaricomycotina</taxon>
        <taxon>Agaricomycetes</taxon>
        <taxon>Agaricomycetidae</taxon>
        <taxon>Agaricales</taxon>
        <taxon>Agaricineae</taxon>
        <taxon>Strophariaceae</taxon>
        <taxon>Galerina</taxon>
    </lineage>
</organism>
<dbReference type="EMBL" id="KL142416">
    <property type="protein sequence ID" value="KDR67233.1"/>
    <property type="molecule type" value="Genomic_DNA"/>
</dbReference>
<name>A0A067SKD0_GALM3</name>
<gene>
    <name evidence="1" type="ORF">GALMADRAFT_273244</name>
</gene>
<proteinExistence type="predicted"/>
<sequence>MQLCNSLVDIANCLWKRPVASPRSSLTRLDLTRAIASTAIQCFPTSTTPTRMPFLDADIFETARIIIVELCITTKLVDQAADAAVHPPPPFPTWLQRQWIVATLLHPSGQRASWIPSLSLMRSAALSLATVKPM</sequence>
<evidence type="ECO:0000313" key="1">
    <source>
        <dbReference type="EMBL" id="KDR67233.1"/>
    </source>
</evidence>
<dbReference type="HOGENOM" id="CLU_1896370_0_0_1"/>
<protein>
    <submittedName>
        <fullName evidence="1">Uncharacterized protein</fullName>
    </submittedName>
</protein>
<reference evidence="2" key="1">
    <citation type="journal article" date="2014" name="Proc. Natl. Acad. Sci. U.S.A.">
        <title>Extensive sampling of basidiomycete genomes demonstrates inadequacy of the white-rot/brown-rot paradigm for wood decay fungi.</title>
        <authorList>
            <person name="Riley R."/>
            <person name="Salamov A.A."/>
            <person name="Brown D.W."/>
            <person name="Nagy L.G."/>
            <person name="Floudas D."/>
            <person name="Held B.W."/>
            <person name="Levasseur A."/>
            <person name="Lombard V."/>
            <person name="Morin E."/>
            <person name="Otillar R."/>
            <person name="Lindquist E.A."/>
            <person name="Sun H."/>
            <person name="LaButti K.M."/>
            <person name="Schmutz J."/>
            <person name="Jabbour D."/>
            <person name="Luo H."/>
            <person name="Baker S.E."/>
            <person name="Pisabarro A.G."/>
            <person name="Walton J.D."/>
            <person name="Blanchette R.A."/>
            <person name="Henrissat B."/>
            <person name="Martin F."/>
            <person name="Cullen D."/>
            <person name="Hibbett D.S."/>
            <person name="Grigoriev I.V."/>
        </authorList>
    </citation>
    <scope>NUCLEOTIDE SEQUENCE [LARGE SCALE GENOMIC DNA]</scope>
    <source>
        <strain evidence="2">CBS 339.88</strain>
    </source>
</reference>
<accession>A0A067SKD0</accession>